<name>A0A9D1LBS1_9FIRM</name>
<reference evidence="15" key="1">
    <citation type="submission" date="2020-10" db="EMBL/GenBank/DDBJ databases">
        <authorList>
            <person name="Gilroy R."/>
        </authorList>
    </citation>
    <scope>NUCLEOTIDE SEQUENCE</scope>
    <source>
        <strain evidence="15">ChiHcec3-11533</strain>
    </source>
</reference>
<dbReference type="HAMAP" id="MF_01464_B">
    <property type="entry name" value="SecF_B"/>
    <property type="match status" value="1"/>
</dbReference>
<evidence type="ECO:0000259" key="13">
    <source>
        <dbReference type="Pfam" id="PF21760"/>
    </source>
</evidence>
<comment type="similarity">
    <text evidence="10">Belongs to the SecD/SecF family. SecF subfamily.</text>
</comment>
<feature type="transmembrane region" description="Helical" evidence="9">
    <location>
        <begin position="315"/>
        <end position="337"/>
    </location>
</feature>
<evidence type="ECO:0000259" key="12">
    <source>
        <dbReference type="Pfam" id="PF02355"/>
    </source>
</evidence>
<evidence type="ECO:0000256" key="7">
    <source>
        <dbReference type="ARBA" id="ARBA00023010"/>
    </source>
</evidence>
<dbReference type="InterPro" id="IPR022813">
    <property type="entry name" value="SecD/SecF_arch_bac"/>
</dbReference>
<dbReference type="Gene3D" id="1.20.1640.10">
    <property type="entry name" value="Multidrug efflux transporter AcrB transmembrane domain"/>
    <property type="match status" value="2"/>
</dbReference>
<feature type="compositionally biased region" description="Basic and acidic residues" evidence="11">
    <location>
        <begin position="552"/>
        <end position="570"/>
    </location>
</feature>
<dbReference type="HAMAP" id="MF_01463_B">
    <property type="entry name" value="SecD_B"/>
    <property type="match status" value="1"/>
</dbReference>
<keyword evidence="7 9" id="KW-0811">Translocation</keyword>
<keyword evidence="2 9" id="KW-0813">Transport</keyword>
<evidence type="ECO:0000313" key="15">
    <source>
        <dbReference type="EMBL" id="HIU33685.1"/>
    </source>
</evidence>
<comment type="similarity">
    <text evidence="9">Belongs to the SecD/SecF family. SecD subfamily.</text>
</comment>
<dbReference type="GO" id="GO:0005886">
    <property type="term" value="C:plasma membrane"/>
    <property type="evidence" value="ECO:0007669"/>
    <property type="project" value="UniProtKB-SubCell"/>
</dbReference>
<feature type="transmembrane region" description="Helical" evidence="9">
    <location>
        <begin position="918"/>
        <end position="944"/>
    </location>
</feature>
<dbReference type="PANTHER" id="PTHR30081:SF1">
    <property type="entry name" value="PROTEIN TRANSLOCASE SUBUNIT SECD"/>
    <property type="match status" value="1"/>
</dbReference>
<comment type="caution">
    <text evidence="9">Lacks conserved residue(s) required for the propagation of feature annotation.</text>
</comment>
<dbReference type="Proteomes" id="UP000824072">
    <property type="component" value="Unassembled WGS sequence"/>
</dbReference>
<feature type="domain" description="Protein export membrane protein SecD/SecF C-terminal" evidence="12">
    <location>
        <begin position="241"/>
        <end position="413"/>
    </location>
</feature>
<evidence type="ECO:0000256" key="3">
    <source>
        <dbReference type="ARBA" id="ARBA00022475"/>
    </source>
</evidence>
<dbReference type="InterPro" id="IPR005665">
    <property type="entry name" value="SecF_bac"/>
</dbReference>
<feature type="transmembrane region" description="Helical" evidence="9">
    <location>
        <begin position="358"/>
        <end position="380"/>
    </location>
</feature>
<feature type="domain" description="SecDF P1 head subdomain" evidence="14">
    <location>
        <begin position="131"/>
        <end position="239"/>
    </location>
</feature>
<dbReference type="Gene3D" id="3.30.1360.200">
    <property type="match status" value="1"/>
</dbReference>
<comment type="function">
    <text evidence="9">Part of the Sec protein translocase complex. Interacts with the SecYEG preprotein conducting channel. SecDF uses the proton motive force (PMF) to complete protein translocation after the ATP-dependent function of SecA.</text>
</comment>
<proteinExistence type="inferred from homology"/>
<dbReference type="InterPro" id="IPR022645">
    <property type="entry name" value="SecD/SecF_bac"/>
</dbReference>
<dbReference type="Pfam" id="PF07549">
    <property type="entry name" value="Sec_GG"/>
    <property type="match status" value="1"/>
</dbReference>
<evidence type="ECO:0000256" key="5">
    <source>
        <dbReference type="ARBA" id="ARBA00022927"/>
    </source>
</evidence>
<dbReference type="GO" id="GO:0065002">
    <property type="term" value="P:intracellular protein transmembrane transport"/>
    <property type="evidence" value="ECO:0007669"/>
    <property type="project" value="UniProtKB-UniRule"/>
</dbReference>
<evidence type="ECO:0000256" key="10">
    <source>
        <dbReference type="HAMAP-Rule" id="MF_01464"/>
    </source>
</evidence>
<dbReference type="InterPro" id="IPR055344">
    <property type="entry name" value="SecD_SecF_C_bact"/>
</dbReference>
<feature type="domain" description="Protein export membrane protein SecD/SecF C-terminal" evidence="12">
    <location>
        <begin position="763"/>
        <end position="944"/>
    </location>
</feature>
<keyword evidence="8 9" id="KW-0472">Membrane</keyword>
<dbReference type="GO" id="GO:0043952">
    <property type="term" value="P:protein transport by the Sec complex"/>
    <property type="evidence" value="ECO:0007669"/>
    <property type="project" value="UniProtKB-UniRule"/>
</dbReference>
<feature type="domain" description="Protein translocase subunit SecDF P1" evidence="13">
    <location>
        <begin position="71"/>
        <end position="128"/>
    </location>
</feature>
<feature type="region of interest" description="Disordered" evidence="11">
    <location>
        <begin position="552"/>
        <end position="574"/>
    </location>
</feature>
<dbReference type="Pfam" id="PF02355">
    <property type="entry name" value="SecD_SecF_C"/>
    <property type="match status" value="2"/>
</dbReference>
<keyword evidence="6 9" id="KW-1133">Transmembrane helix</keyword>
<evidence type="ECO:0000259" key="14">
    <source>
        <dbReference type="Pfam" id="PF22599"/>
    </source>
</evidence>
<comment type="subunit">
    <text evidence="9">Forms a complex with SecF. Part of the essential Sec protein translocation apparatus which comprises SecA, SecYEG and auxiliary proteins SecDF. Other proteins may also be involved.</text>
</comment>
<keyword evidence="4 9" id="KW-0812">Transmembrane</keyword>
<evidence type="ECO:0000256" key="1">
    <source>
        <dbReference type="ARBA" id="ARBA00004651"/>
    </source>
</evidence>
<dbReference type="InterPro" id="IPR005791">
    <property type="entry name" value="SecD"/>
</dbReference>
<evidence type="ECO:0000256" key="9">
    <source>
        <dbReference type="HAMAP-Rule" id="MF_01463"/>
    </source>
</evidence>
<dbReference type="GO" id="GO:0015450">
    <property type="term" value="F:protein-transporting ATPase activity"/>
    <property type="evidence" value="ECO:0007669"/>
    <property type="project" value="InterPro"/>
</dbReference>
<feature type="transmembrane region" description="Helical" evidence="9">
    <location>
        <begin position="811"/>
        <end position="836"/>
    </location>
</feature>
<reference evidence="15" key="2">
    <citation type="journal article" date="2021" name="PeerJ">
        <title>Extensive microbial diversity within the chicken gut microbiome revealed by metagenomics and culture.</title>
        <authorList>
            <person name="Gilroy R."/>
            <person name="Ravi A."/>
            <person name="Getino M."/>
            <person name="Pursley I."/>
            <person name="Horton D.L."/>
            <person name="Alikhan N.F."/>
            <person name="Baker D."/>
            <person name="Gharbi K."/>
            <person name="Hall N."/>
            <person name="Watson M."/>
            <person name="Adriaenssens E.M."/>
            <person name="Foster-Nyarko E."/>
            <person name="Jarju S."/>
            <person name="Secka A."/>
            <person name="Antonio M."/>
            <person name="Oren A."/>
            <person name="Chaudhuri R.R."/>
            <person name="La Ragione R."/>
            <person name="Hildebrand F."/>
            <person name="Pallen M.J."/>
        </authorList>
    </citation>
    <scope>NUCLEOTIDE SEQUENCE</scope>
    <source>
        <strain evidence="15">ChiHcec3-11533</strain>
    </source>
</reference>
<dbReference type="InterPro" id="IPR054384">
    <property type="entry name" value="SecDF_P1_head"/>
</dbReference>
<evidence type="ECO:0000256" key="8">
    <source>
        <dbReference type="ARBA" id="ARBA00023136"/>
    </source>
</evidence>
<feature type="region of interest" description="Disordered" evidence="11">
    <location>
        <begin position="693"/>
        <end position="714"/>
    </location>
</feature>
<dbReference type="PRINTS" id="PR01755">
    <property type="entry name" value="SECFTRNLCASE"/>
</dbReference>
<dbReference type="InterPro" id="IPR048631">
    <property type="entry name" value="SecD_1st"/>
</dbReference>
<evidence type="ECO:0000256" key="11">
    <source>
        <dbReference type="SAM" id="MobiDB-lite"/>
    </source>
</evidence>
<feature type="region of interest" description="Disordered" evidence="11">
    <location>
        <begin position="516"/>
        <end position="535"/>
    </location>
</feature>
<keyword evidence="5 9" id="KW-0653">Protein transport</keyword>
<comment type="subcellular location">
    <subcellularLocation>
        <location evidence="1 9">Cell membrane</location>
        <topology evidence="1 9">Multi-pass membrane protein</topology>
    </subcellularLocation>
</comment>
<dbReference type="SUPFAM" id="SSF82866">
    <property type="entry name" value="Multidrug efflux transporter AcrB transmembrane domain"/>
    <property type="match status" value="2"/>
</dbReference>
<gene>
    <name evidence="9 15" type="primary">secD</name>
    <name evidence="10" type="synonym">secF</name>
    <name evidence="15" type="ORF">IAB02_03905</name>
</gene>
<feature type="transmembrane region" description="Helical" evidence="9">
    <location>
        <begin position="783"/>
        <end position="804"/>
    </location>
</feature>
<feature type="compositionally biased region" description="Low complexity" evidence="11">
    <location>
        <begin position="697"/>
        <end position="710"/>
    </location>
</feature>
<feature type="transmembrane region" description="Helical" evidence="9">
    <location>
        <begin position="894"/>
        <end position="912"/>
    </location>
</feature>
<feature type="transmembrane region" description="Helical" evidence="9">
    <location>
        <begin position="290"/>
        <end position="309"/>
    </location>
</feature>
<evidence type="ECO:0000256" key="4">
    <source>
        <dbReference type="ARBA" id="ARBA00022692"/>
    </source>
</evidence>
<dbReference type="Gene3D" id="3.30.70.3400">
    <property type="match status" value="1"/>
</dbReference>
<comment type="subunit">
    <text evidence="10">Forms a complex with SecD. Part of the essential Sec protein translocation apparatus which comprises SecA, SecYEG and auxiliary proteins SecDF. Other proteins may also be involved.</text>
</comment>
<dbReference type="GO" id="GO:0006605">
    <property type="term" value="P:protein targeting"/>
    <property type="evidence" value="ECO:0007669"/>
    <property type="project" value="UniProtKB-UniRule"/>
</dbReference>
<dbReference type="NCBIfam" id="TIGR00966">
    <property type="entry name" value="transloc_SecF"/>
    <property type="match status" value="1"/>
</dbReference>
<dbReference type="Pfam" id="PF21760">
    <property type="entry name" value="SecD_1st"/>
    <property type="match status" value="1"/>
</dbReference>
<keyword evidence="3 9" id="KW-1003">Cell membrane</keyword>
<dbReference type="PANTHER" id="PTHR30081">
    <property type="entry name" value="PROTEIN-EXPORT MEMBRANE PROTEIN SEC"/>
    <property type="match status" value="1"/>
</dbReference>
<protein>
    <recommendedName>
        <fullName evidence="9 10">Multifunctional fusion protein</fullName>
    </recommendedName>
    <domain>
        <recommendedName>
            <fullName evidence="9">Protein translocase subunit SecD</fullName>
        </recommendedName>
    </domain>
    <domain>
        <recommendedName>
            <fullName evidence="10">Protein-export membrane protein SecF</fullName>
        </recommendedName>
    </domain>
</protein>
<dbReference type="InterPro" id="IPR048634">
    <property type="entry name" value="SecD_SecF_C"/>
</dbReference>
<evidence type="ECO:0000256" key="6">
    <source>
        <dbReference type="ARBA" id="ARBA00022989"/>
    </source>
</evidence>
<feature type="transmembrane region" description="Helical" evidence="9">
    <location>
        <begin position="842"/>
        <end position="861"/>
    </location>
</feature>
<feature type="transmembrane region" description="Helical" evidence="9">
    <location>
        <begin position="386"/>
        <end position="410"/>
    </location>
</feature>
<evidence type="ECO:0000256" key="2">
    <source>
        <dbReference type="ARBA" id="ARBA00022448"/>
    </source>
</evidence>
<comment type="caution">
    <text evidence="15">The sequence shown here is derived from an EMBL/GenBank/DDBJ whole genome shotgun (WGS) entry which is preliminary data.</text>
</comment>
<dbReference type="AlphaFoldDB" id="A0A9D1LBS1"/>
<organism evidence="15 16">
    <name type="scientific">Candidatus Pullichristensenella excrementigallinarum</name>
    <dbReference type="NCBI Taxonomy" id="2840907"/>
    <lineage>
        <taxon>Bacteria</taxon>
        <taxon>Bacillati</taxon>
        <taxon>Bacillota</taxon>
        <taxon>Clostridia</taxon>
        <taxon>Candidatus Pullichristensenella</taxon>
    </lineage>
</organism>
<dbReference type="Pfam" id="PF22599">
    <property type="entry name" value="SecDF_P1_head"/>
    <property type="match status" value="1"/>
</dbReference>
<evidence type="ECO:0000313" key="16">
    <source>
        <dbReference type="Proteomes" id="UP000824072"/>
    </source>
</evidence>
<dbReference type="NCBIfam" id="TIGR01129">
    <property type="entry name" value="secD"/>
    <property type="match status" value="1"/>
</dbReference>
<dbReference type="EMBL" id="DVMU01000086">
    <property type="protein sequence ID" value="HIU33685.1"/>
    <property type="molecule type" value="Genomic_DNA"/>
</dbReference>
<dbReference type="NCBIfam" id="TIGR00916">
    <property type="entry name" value="2A0604s01"/>
    <property type="match status" value="2"/>
</dbReference>
<dbReference type="InterPro" id="IPR022646">
    <property type="entry name" value="SecD/SecF_CS"/>
</dbReference>
<accession>A0A9D1LBS1</accession>
<sequence length="959" mass="103364">MKSKAIVKLAVVALLVIVCSFLMLEGCQIPGTIYEFRPVSEVLSLGLDLRGGLATEYVATDTSLENFDTLMDSTVSVLRTRLTNAGFTEATIARQGTDTIRVEIPDVEDPEEVVSLIGTPAHLEIRDPEGNVVIEGKDIKSAQVGTTDASQPSLTSSPVVVLEFTEEGAAAFAEATETWLGQSLGIYLDDQQISSPVVNDVITNGEAVISYDSNSGMSNEEQWKSCETLALQITSGALPLDITERETRAISPTLGVEAMQGAVLAGLIGLILIILFMIAVYRLPGVAASLALLIYILIVFALLCEIPGVQLTLQGVAGILLGIGMAVDANVVLFERFREELHLGRSPMAALKFGYKNALSAILDSNITTLIAAGVLLAFGTGTIQGFATTLIISVVTSLFTAVFVSRFLLRQIINLNIQNLNLYSRPFREKKSEKKRFTGHTRVCVGISCAIVVVALIMQICGAGLNLGIDFTGGSLLTYAVGEDYDVNDVENILRHAGLTKFQVTKTEPSTEELAASAAESSEEAVEPSVSPVPTEDEIEILEYTEEDLAHDHDGDGIPDHTAEEHDAQAEEAEEPIGLLDLDKSSIQPDGMTDLQIRLSLVDETEGLEQAATDAVLAALPEAEKLSYGPVSAESIVDNGWDTAFTGGYLLKFDAEGEDAEALQASVLSALEEAGIPVENVLVTRIAAETEEAPADEASAAEEPIVTEEPVSEEEAVAAEQTDSEADVVEEEAEETYLAVLISLNDQTTRVRSLLESEMRLKYENFHFVSIDHVSAVAGRDLISNAVKTLVIAFACMLIYIAIRFDLFSGLAALLALIHDVLIMYAFMVFFRGVFQVNSPFIAAILTIIGYSINNTIIIFDRIRELSRKPGFTQTPRMEIVELSVSQTLSRTVNTSLTTLITLVCLFIFGVSSIREFAFPLIIGMLAGSYSSIMLSGQIWTALLGRFGKKQPSAQKSR</sequence>
<feature type="transmembrane region" description="Helical" evidence="9">
    <location>
        <begin position="444"/>
        <end position="466"/>
    </location>
</feature>
<feature type="transmembrane region" description="Helical" evidence="9">
    <location>
        <begin position="261"/>
        <end position="283"/>
    </location>
</feature>